<proteinExistence type="predicted"/>
<dbReference type="AlphaFoldDB" id="A0A1H9D7K1"/>
<protein>
    <submittedName>
        <fullName evidence="2">HD-like signal output (HDOD) domain, no enzymatic activity</fullName>
    </submittedName>
</protein>
<dbReference type="PANTHER" id="PTHR33525:SF3">
    <property type="entry name" value="RIBONUCLEASE Y"/>
    <property type="match status" value="1"/>
</dbReference>
<dbReference type="STRING" id="867345.SAMN05421693_11659"/>
<dbReference type="SUPFAM" id="SSF51206">
    <property type="entry name" value="cAMP-binding domain-like"/>
    <property type="match status" value="1"/>
</dbReference>
<dbReference type="PANTHER" id="PTHR33525">
    <property type="match status" value="1"/>
</dbReference>
<dbReference type="Proteomes" id="UP000199496">
    <property type="component" value="Unassembled WGS sequence"/>
</dbReference>
<dbReference type="InterPro" id="IPR018490">
    <property type="entry name" value="cNMP-bd_dom_sf"/>
</dbReference>
<sequence>MPDNTISAPLLASFSPLKELSDKARENLAGKSIRIHLKAGTQLTATQENRWLLYVLEGRVTLAAGDQTTEITADSPRAKQPLFTGQNLRELAVCAVPSALLRVDRNMYESLTRQQWSDNVEVEETFLSPQESAIFTKIYQQILTSQLDLPTLPEIAIRIQGAMNDPETDVHQLSRIIQLDVAVTGSLIKAANSALHGGSSPVGSVRDAVIRLGFDVTRQRVLTIAMRQVFRTNVPMLRQRMKSLWDRSVHVSALSYILARHHPRFDPEHAMLAGLLHQVGMVPLLDHVGRNYPDIDASELDNILTRLHPVVGELVINYWGLGADICQIVREWGQWDRKTQDIPDYCDVVMVAELYRHAHDPDGQRDRYPRYDQIPAYHRLGLPAPDDDMKIDLFRESEEEIIQIMNVLKGGN</sequence>
<dbReference type="RefSeq" id="WP_090206976.1">
    <property type="nucleotide sequence ID" value="NZ_FOFO01000016.1"/>
</dbReference>
<dbReference type="InterPro" id="IPR052340">
    <property type="entry name" value="RNase_Y/CdgJ"/>
</dbReference>
<feature type="domain" description="HDOD" evidence="1">
    <location>
        <begin position="149"/>
        <end position="335"/>
    </location>
</feature>
<name>A0A1H9D7K1_9GAMM</name>
<dbReference type="EMBL" id="FOFO01000016">
    <property type="protein sequence ID" value="SEQ09430.1"/>
    <property type="molecule type" value="Genomic_DNA"/>
</dbReference>
<gene>
    <name evidence="2" type="ORF">SAMN05421693_11659</name>
</gene>
<evidence type="ECO:0000259" key="1">
    <source>
        <dbReference type="PROSITE" id="PS51833"/>
    </source>
</evidence>
<organism evidence="2 3">
    <name type="scientific">Ectothiorhodospira magna</name>
    <dbReference type="NCBI Taxonomy" id="867345"/>
    <lineage>
        <taxon>Bacteria</taxon>
        <taxon>Pseudomonadati</taxon>
        <taxon>Pseudomonadota</taxon>
        <taxon>Gammaproteobacteria</taxon>
        <taxon>Chromatiales</taxon>
        <taxon>Ectothiorhodospiraceae</taxon>
        <taxon>Ectothiorhodospira</taxon>
    </lineage>
</organism>
<dbReference type="PROSITE" id="PS51833">
    <property type="entry name" value="HDOD"/>
    <property type="match status" value="1"/>
</dbReference>
<evidence type="ECO:0000313" key="3">
    <source>
        <dbReference type="Proteomes" id="UP000199496"/>
    </source>
</evidence>
<dbReference type="InterPro" id="IPR013976">
    <property type="entry name" value="HDOD"/>
</dbReference>
<dbReference type="Pfam" id="PF08668">
    <property type="entry name" value="HDOD"/>
    <property type="match status" value="1"/>
</dbReference>
<dbReference type="Gene3D" id="1.10.3210.10">
    <property type="entry name" value="Hypothetical protein af1432"/>
    <property type="match status" value="1"/>
</dbReference>
<keyword evidence="3" id="KW-1185">Reference proteome</keyword>
<evidence type="ECO:0000313" key="2">
    <source>
        <dbReference type="EMBL" id="SEQ09430.1"/>
    </source>
</evidence>
<reference evidence="2 3" key="1">
    <citation type="submission" date="2016-10" db="EMBL/GenBank/DDBJ databases">
        <authorList>
            <person name="de Groot N.N."/>
        </authorList>
    </citation>
    <scope>NUCLEOTIDE SEQUENCE [LARGE SCALE GENOMIC DNA]</scope>
    <source>
        <strain evidence="2 3">B7-7</strain>
    </source>
</reference>
<dbReference type="OrthoDB" id="598113at2"/>
<dbReference type="SUPFAM" id="SSF109604">
    <property type="entry name" value="HD-domain/PDEase-like"/>
    <property type="match status" value="1"/>
</dbReference>
<accession>A0A1H9D7K1</accession>